<feature type="region of interest" description="Disordered" evidence="1">
    <location>
        <begin position="183"/>
        <end position="267"/>
    </location>
</feature>
<feature type="compositionally biased region" description="Polar residues" evidence="1">
    <location>
        <begin position="45"/>
        <end position="61"/>
    </location>
</feature>
<protein>
    <submittedName>
        <fullName evidence="2">Uncharacterized protein</fullName>
    </submittedName>
</protein>
<dbReference type="Proteomes" id="UP000326877">
    <property type="component" value="Unassembled WGS sequence"/>
</dbReference>
<feature type="compositionally biased region" description="Acidic residues" evidence="1">
    <location>
        <begin position="258"/>
        <end position="267"/>
    </location>
</feature>
<feature type="region of interest" description="Disordered" evidence="1">
    <location>
        <begin position="1"/>
        <end position="79"/>
    </location>
</feature>
<feature type="compositionally biased region" description="Low complexity" evidence="1">
    <location>
        <begin position="195"/>
        <end position="209"/>
    </location>
</feature>
<dbReference type="EMBL" id="ML735350">
    <property type="protein sequence ID" value="KAE8384952.1"/>
    <property type="molecule type" value="Genomic_DNA"/>
</dbReference>
<dbReference type="OrthoDB" id="4171340at2759"/>
<dbReference type="AlphaFoldDB" id="A0A5N7BSY7"/>
<reference evidence="2" key="1">
    <citation type="submission" date="2019-04" db="EMBL/GenBank/DDBJ databases">
        <title>Friends and foes A comparative genomics studyof 23 Aspergillus species from section Flavi.</title>
        <authorList>
            <consortium name="DOE Joint Genome Institute"/>
            <person name="Kjaerbolling I."/>
            <person name="Vesth T."/>
            <person name="Frisvad J.C."/>
            <person name="Nybo J.L."/>
            <person name="Theobald S."/>
            <person name="Kildgaard S."/>
            <person name="Isbrandt T."/>
            <person name="Kuo A."/>
            <person name="Sato A."/>
            <person name="Lyhne E.K."/>
            <person name="Kogle M.E."/>
            <person name="Wiebenga A."/>
            <person name="Kun R.S."/>
            <person name="Lubbers R.J."/>
            <person name="Makela M.R."/>
            <person name="Barry K."/>
            <person name="Chovatia M."/>
            <person name="Clum A."/>
            <person name="Daum C."/>
            <person name="Haridas S."/>
            <person name="He G."/>
            <person name="LaButti K."/>
            <person name="Lipzen A."/>
            <person name="Mondo S."/>
            <person name="Riley R."/>
            <person name="Salamov A."/>
            <person name="Simmons B.A."/>
            <person name="Magnuson J.K."/>
            <person name="Henrissat B."/>
            <person name="Mortensen U.H."/>
            <person name="Larsen T.O."/>
            <person name="Devries R.P."/>
            <person name="Grigoriev I.V."/>
            <person name="Machida M."/>
            <person name="Baker S.E."/>
            <person name="Andersen M.R."/>
        </authorList>
    </citation>
    <scope>NUCLEOTIDE SEQUENCE [LARGE SCALE GENOMIC DNA]</scope>
    <source>
        <strain evidence="2">IBT 14317</strain>
    </source>
</reference>
<feature type="compositionally biased region" description="Basic and acidic residues" evidence="1">
    <location>
        <begin position="183"/>
        <end position="193"/>
    </location>
</feature>
<proteinExistence type="predicted"/>
<evidence type="ECO:0000256" key="1">
    <source>
        <dbReference type="SAM" id="MobiDB-lite"/>
    </source>
</evidence>
<sequence>MYNRNVPAPGPHSRNPIVIDDESEDDDMNVDYSGRQTHPPGIGLASSSPSPKARPDTSTSSIEEHKQLTPTGYDPEMNRMRGLSNYHTTIEQEKKVRSRLREERHAALCVLMDRELLTVQALAAQETLPQARRRFLSKLIAPEDPEVAASIRSDIFIVQNQSSPSPSSNSALVVHRSVVDVHETDDDGWRRPTDAGGSASAFSSPASSSKNKGRLSTPDRARGKGKAAAGSGSGSGSAGRGQHLRERERRRRWSGAEREDEFGVSSS</sequence>
<name>A0A5N7BSY7_PETAA</name>
<evidence type="ECO:0000313" key="2">
    <source>
        <dbReference type="EMBL" id="KAE8384952.1"/>
    </source>
</evidence>
<feature type="compositionally biased region" description="Acidic residues" evidence="1">
    <location>
        <begin position="19"/>
        <end position="29"/>
    </location>
</feature>
<accession>A0A5N7BSY7</accession>
<organism evidence="2">
    <name type="scientific">Petromyces alliaceus</name>
    <name type="common">Aspergillus alliaceus</name>
    <dbReference type="NCBI Taxonomy" id="209559"/>
    <lineage>
        <taxon>Eukaryota</taxon>
        <taxon>Fungi</taxon>
        <taxon>Dikarya</taxon>
        <taxon>Ascomycota</taxon>
        <taxon>Pezizomycotina</taxon>
        <taxon>Eurotiomycetes</taxon>
        <taxon>Eurotiomycetidae</taxon>
        <taxon>Eurotiales</taxon>
        <taxon>Aspergillaceae</taxon>
        <taxon>Aspergillus</taxon>
        <taxon>Aspergillus subgen. Circumdati</taxon>
    </lineage>
</organism>
<gene>
    <name evidence="2" type="ORF">BDV23DRAFT_188739</name>
</gene>